<sequence>MANVHREITPISSQDCFLVFDRVKEDFEFPIHFHPEYEINFIINCKGLKRFVGDSVEELEEPIELVLVGSNIIHGWKLHNCTNKDIHEVTIQFHNDLFHNTFLSRRIMKPIRDMFERASQGIVFSTETAEQLKPRFLKISRLNGIDYFIELLSLLNDLATSRNQRLLSSNSINSNNDDFYNSEKIKLVYEYIRDNFETKIKVKDVAQMVNMTEVSFSRFIKKRTGKTFVEYLNDLRIGYASRWLIEKELSISEIAYKSGFNNLANFNRNFKNSRGCTPTEYRKNFEGIKRVL</sequence>
<dbReference type="PANTHER" id="PTHR43280">
    <property type="entry name" value="ARAC-FAMILY TRANSCRIPTIONAL REGULATOR"/>
    <property type="match status" value="1"/>
</dbReference>
<dbReference type="PANTHER" id="PTHR43280:SF27">
    <property type="entry name" value="TRANSCRIPTIONAL REGULATOR MTLR"/>
    <property type="match status" value="1"/>
</dbReference>
<reference evidence="5 6" key="1">
    <citation type="submission" date="2016-10" db="EMBL/GenBank/DDBJ databases">
        <title>Lutibacter sp. LPB0138, isolated from marine gastropod.</title>
        <authorList>
            <person name="Kim E."/>
            <person name="Yi H."/>
        </authorList>
    </citation>
    <scope>NUCLEOTIDE SEQUENCE [LARGE SCALE GENOMIC DNA]</scope>
    <source>
        <strain evidence="5 6">LPB0138</strain>
    </source>
</reference>
<evidence type="ECO:0000256" key="3">
    <source>
        <dbReference type="ARBA" id="ARBA00023163"/>
    </source>
</evidence>
<dbReference type="InterPro" id="IPR018062">
    <property type="entry name" value="HTH_AraC-typ_CS"/>
</dbReference>
<gene>
    <name evidence="5" type="ORF">LPB138_13090</name>
</gene>
<feature type="domain" description="HTH araC/xylS-type" evidence="4">
    <location>
        <begin position="186"/>
        <end position="284"/>
    </location>
</feature>
<proteinExistence type="predicted"/>
<dbReference type="SUPFAM" id="SSF46689">
    <property type="entry name" value="Homeodomain-like"/>
    <property type="match status" value="2"/>
</dbReference>
<dbReference type="Proteomes" id="UP000176050">
    <property type="component" value="Chromosome"/>
</dbReference>
<protein>
    <submittedName>
        <fullName evidence="5">AraC family transcriptional regulator</fullName>
    </submittedName>
</protein>
<dbReference type="STRING" id="1850246.LPB138_13090"/>
<name>A0A1D8PC29_9FLAO</name>
<dbReference type="PRINTS" id="PR00032">
    <property type="entry name" value="HTHARAC"/>
</dbReference>
<evidence type="ECO:0000256" key="2">
    <source>
        <dbReference type="ARBA" id="ARBA00023125"/>
    </source>
</evidence>
<evidence type="ECO:0000256" key="1">
    <source>
        <dbReference type="ARBA" id="ARBA00023015"/>
    </source>
</evidence>
<keyword evidence="3" id="KW-0804">Transcription</keyword>
<dbReference type="PROSITE" id="PS01124">
    <property type="entry name" value="HTH_ARAC_FAMILY_2"/>
    <property type="match status" value="1"/>
</dbReference>
<keyword evidence="6" id="KW-1185">Reference proteome</keyword>
<organism evidence="5 6">
    <name type="scientific">Urechidicola croceus</name>
    <dbReference type="NCBI Taxonomy" id="1850246"/>
    <lineage>
        <taxon>Bacteria</taxon>
        <taxon>Pseudomonadati</taxon>
        <taxon>Bacteroidota</taxon>
        <taxon>Flavobacteriia</taxon>
        <taxon>Flavobacteriales</taxon>
        <taxon>Flavobacteriaceae</taxon>
        <taxon>Urechidicola</taxon>
    </lineage>
</organism>
<dbReference type="GO" id="GO:0003700">
    <property type="term" value="F:DNA-binding transcription factor activity"/>
    <property type="evidence" value="ECO:0007669"/>
    <property type="project" value="InterPro"/>
</dbReference>
<dbReference type="Gene3D" id="1.10.10.60">
    <property type="entry name" value="Homeodomain-like"/>
    <property type="match status" value="2"/>
</dbReference>
<dbReference type="InterPro" id="IPR018060">
    <property type="entry name" value="HTH_AraC"/>
</dbReference>
<evidence type="ECO:0000313" key="6">
    <source>
        <dbReference type="Proteomes" id="UP000176050"/>
    </source>
</evidence>
<accession>A0A1D8PC29</accession>
<dbReference type="PROSITE" id="PS00041">
    <property type="entry name" value="HTH_ARAC_FAMILY_1"/>
    <property type="match status" value="1"/>
</dbReference>
<dbReference type="GO" id="GO:0043565">
    <property type="term" value="F:sequence-specific DNA binding"/>
    <property type="evidence" value="ECO:0007669"/>
    <property type="project" value="InterPro"/>
</dbReference>
<keyword evidence="1" id="KW-0805">Transcription regulation</keyword>
<dbReference type="EMBL" id="CP017478">
    <property type="protein sequence ID" value="AOW22118.1"/>
    <property type="molecule type" value="Genomic_DNA"/>
</dbReference>
<dbReference type="InterPro" id="IPR020449">
    <property type="entry name" value="Tscrpt_reg_AraC-type_HTH"/>
</dbReference>
<dbReference type="Pfam" id="PF12833">
    <property type="entry name" value="HTH_18"/>
    <property type="match status" value="1"/>
</dbReference>
<dbReference type="InterPro" id="IPR009057">
    <property type="entry name" value="Homeodomain-like_sf"/>
</dbReference>
<dbReference type="KEGG" id="lul:LPB138_13090"/>
<dbReference type="AlphaFoldDB" id="A0A1D8PC29"/>
<evidence type="ECO:0000313" key="5">
    <source>
        <dbReference type="EMBL" id="AOW22118.1"/>
    </source>
</evidence>
<dbReference type="SMART" id="SM00342">
    <property type="entry name" value="HTH_ARAC"/>
    <property type="match status" value="1"/>
</dbReference>
<keyword evidence="2" id="KW-0238">DNA-binding</keyword>
<evidence type="ECO:0000259" key="4">
    <source>
        <dbReference type="PROSITE" id="PS01124"/>
    </source>
</evidence>